<dbReference type="PANTHER" id="PTHR28251">
    <property type="entry name" value="V-TYPE ATPASE ASSEMBLY FACTOR PKR1"/>
    <property type="match status" value="1"/>
</dbReference>
<dbReference type="Proteomes" id="UP001217754">
    <property type="component" value="Chromosome 6"/>
</dbReference>
<dbReference type="EMBL" id="CP119963">
    <property type="protein sequence ID" value="WFD40433.1"/>
    <property type="molecule type" value="Genomic_DNA"/>
</dbReference>
<evidence type="ECO:0000313" key="2">
    <source>
        <dbReference type="EMBL" id="WFD40433.1"/>
    </source>
</evidence>
<sequence length="86" mass="9504">MGVASTLEGVWESVFHEGVNTPTHRVMNLAFYGLFITLIGLLLVSGGNGHVMALLLLSVCLFVSVNWFIAELQREAALRDKEDKKE</sequence>
<keyword evidence="1" id="KW-0812">Transmembrane</keyword>
<dbReference type="InterPro" id="IPR013945">
    <property type="entry name" value="Pkr1"/>
</dbReference>
<name>A0AAF0F8N3_9BASI</name>
<dbReference type="GO" id="GO:0005789">
    <property type="term" value="C:endoplasmic reticulum membrane"/>
    <property type="evidence" value="ECO:0007669"/>
    <property type="project" value="TreeGrafter"/>
</dbReference>
<proteinExistence type="predicted"/>
<dbReference type="Pfam" id="PF08636">
    <property type="entry name" value="Pkr1"/>
    <property type="match status" value="1"/>
</dbReference>
<dbReference type="RefSeq" id="XP_060123330.1">
    <property type="nucleotide sequence ID" value="XM_060267347.1"/>
</dbReference>
<feature type="transmembrane region" description="Helical" evidence="1">
    <location>
        <begin position="50"/>
        <end position="69"/>
    </location>
</feature>
<organism evidence="2 3">
    <name type="scientific">Malassezia japonica</name>
    <dbReference type="NCBI Taxonomy" id="223818"/>
    <lineage>
        <taxon>Eukaryota</taxon>
        <taxon>Fungi</taxon>
        <taxon>Dikarya</taxon>
        <taxon>Basidiomycota</taxon>
        <taxon>Ustilaginomycotina</taxon>
        <taxon>Malasseziomycetes</taxon>
        <taxon>Malasseziales</taxon>
        <taxon>Malasseziaceae</taxon>
        <taxon>Malassezia</taxon>
    </lineage>
</organism>
<feature type="transmembrane region" description="Helical" evidence="1">
    <location>
        <begin position="26"/>
        <end position="44"/>
    </location>
</feature>
<dbReference type="GeneID" id="85227070"/>
<keyword evidence="3" id="KW-1185">Reference proteome</keyword>
<dbReference type="GO" id="GO:0070072">
    <property type="term" value="P:vacuolar proton-transporting V-type ATPase complex assembly"/>
    <property type="evidence" value="ECO:0007669"/>
    <property type="project" value="InterPro"/>
</dbReference>
<gene>
    <name evidence="2" type="ORF">MJAP1_003419</name>
</gene>
<reference evidence="2" key="1">
    <citation type="submission" date="2023-03" db="EMBL/GenBank/DDBJ databases">
        <title>Mating type loci evolution in Malassezia.</title>
        <authorList>
            <person name="Coelho M.A."/>
        </authorList>
    </citation>
    <scope>NUCLEOTIDE SEQUENCE</scope>
    <source>
        <strain evidence="2">CBS 9431</strain>
    </source>
</reference>
<dbReference type="PANTHER" id="PTHR28251:SF1">
    <property type="entry name" value="V-TYPE ATPASE ASSEMBLY FACTOR PKR1"/>
    <property type="match status" value="1"/>
</dbReference>
<evidence type="ECO:0000313" key="3">
    <source>
        <dbReference type="Proteomes" id="UP001217754"/>
    </source>
</evidence>
<accession>A0AAF0F8N3</accession>
<dbReference type="AlphaFoldDB" id="A0AAF0F8N3"/>
<evidence type="ECO:0000256" key="1">
    <source>
        <dbReference type="SAM" id="Phobius"/>
    </source>
</evidence>
<keyword evidence="1" id="KW-1133">Transmembrane helix</keyword>
<keyword evidence="1" id="KW-0472">Membrane</keyword>
<protein>
    <submittedName>
        <fullName evidence="2">Uncharacterized protein</fullName>
    </submittedName>
</protein>